<evidence type="ECO:0000313" key="5">
    <source>
        <dbReference type="Proteomes" id="UP000534286"/>
    </source>
</evidence>
<accession>A0A7W7WEC9</accession>
<dbReference type="RefSeq" id="WP_184759879.1">
    <property type="nucleotide sequence ID" value="NZ_BAABEK010000059.1"/>
</dbReference>
<feature type="region of interest" description="Disordered" evidence="2">
    <location>
        <begin position="274"/>
        <end position="303"/>
    </location>
</feature>
<dbReference type="Proteomes" id="UP000534286">
    <property type="component" value="Unassembled WGS sequence"/>
</dbReference>
<keyword evidence="1" id="KW-0547">Nucleotide-binding</keyword>
<dbReference type="InterPro" id="IPR009000">
    <property type="entry name" value="Transl_B-barrel_sf"/>
</dbReference>
<dbReference type="AlphaFoldDB" id="A0A7W7WEC9"/>
<dbReference type="GO" id="GO:0003746">
    <property type="term" value="F:translation elongation factor activity"/>
    <property type="evidence" value="ECO:0007669"/>
    <property type="project" value="UniProtKB-KW"/>
</dbReference>
<dbReference type="InterPro" id="IPR036390">
    <property type="entry name" value="WH_DNA-bd_sf"/>
</dbReference>
<sequence>MHVVATAGHVDHGKSTLVRALTGMEPDRLEEERRRGLTIELGYVWATLPSGERLAFVDVPGHERFLGTMLAGVGSAPAVMFVVAADEGWMPQSQEHLVALQALGVRHGLLAVTRADLADPAPAIGQARARMAAAGLGEVETLAVSGRTGQGLGELREALDRLVAALPVPDPEAPVRLWVDRAFSVRGSGMVVTGTLPEGTIAVGDGLALPGGPVRVRGLESLKEPRTSVTGVARVAVNLRGQGVPERGQALVTPGAWTFTDQLDVRLSPVGAAGDPGAIGVDPRAREKTGRAHEPGERDQGDLPRRLTAHIGSAAVVCEVRPLGGRIVRLHLARPLPLHLGDVLLLRDPGRDRAEVRVLAGVDVLDLRPPALRRRGAARERAAQLAQARPDAASLLRAHPLLRAGDLLAMGCGPEGEPVCGDWHADPPYWSSLGERLPQVVRRYAADHPLEPGMPVEAARRELGLPDRRLVAALVRRPLTVADGRIVSGSSGLPAPVARALERLGAELSAHPFRAPEAGRLTELGLGPRELAAAVRTGALLRVAEGIVLLPGADVRAAASLARLPQPFTVSQARQALDTSRRVAVPLLEHLDRKGLTERIDEAHRRCRVPSPGRGAP</sequence>
<proteinExistence type="predicted"/>
<comment type="caution">
    <text evidence="4">The sequence shown here is derived from an EMBL/GenBank/DDBJ whole genome shotgun (WGS) entry which is preliminary data.</text>
</comment>
<dbReference type="Pfam" id="PF00009">
    <property type="entry name" value="GTP_EFTU"/>
    <property type="match status" value="1"/>
</dbReference>
<dbReference type="GO" id="GO:0005525">
    <property type="term" value="F:GTP binding"/>
    <property type="evidence" value="ECO:0007669"/>
    <property type="project" value="UniProtKB-KW"/>
</dbReference>
<dbReference type="CDD" id="cd04171">
    <property type="entry name" value="SelB"/>
    <property type="match status" value="1"/>
</dbReference>
<protein>
    <submittedName>
        <fullName evidence="4">Selenocysteine-specific elongation factor</fullName>
    </submittedName>
</protein>
<dbReference type="Gene3D" id="1.10.10.10">
    <property type="entry name" value="Winged helix-like DNA-binding domain superfamily/Winged helix DNA-binding domain"/>
    <property type="match status" value="1"/>
</dbReference>
<evidence type="ECO:0000256" key="2">
    <source>
        <dbReference type="SAM" id="MobiDB-lite"/>
    </source>
</evidence>
<dbReference type="GO" id="GO:0003723">
    <property type="term" value="F:RNA binding"/>
    <property type="evidence" value="ECO:0007669"/>
    <property type="project" value="InterPro"/>
</dbReference>
<feature type="domain" description="Tr-type G" evidence="3">
    <location>
        <begin position="1"/>
        <end position="168"/>
    </location>
</feature>
<dbReference type="PROSITE" id="PS51722">
    <property type="entry name" value="G_TR_2"/>
    <property type="match status" value="1"/>
</dbReference>
<dbReference type="SUPFAM" id="SSF46785">
    <property type="entry name" value="Winged helix' DNA-binding domain"/>
    <property type="match status" value="1"/>
</dbReference>
<keyword evidence="1" id="KW-0342">GTP-binding</keyword>
<dbReference type="InterPro" id="IPR050055">
    <property type="entry name" value="EF-Tu_GTPase"/>
</dbReference>
<dbReference type="InterPro" id="IPR015191">
    <property type="entry name" value="SelB_WHD4"/>
</dbReference>
<dbReference type="GO" id="GO:0003924">
    <property type="term" value="F:GTPase activity"/>
    <property type="evidence" value="ECO:0007669"/>
    <property type="project" value="InterPro"/>
</dbReference>
<dbReference type="InterPro" id="IPR000795">
    <property type="entry name" value="T_Tr_GTP-bd_dom"/>
</dbReference>
<dbReference type="PANTHER" id="PTHR43721:SF22">
    <property type="entry name" value="ELONGATION FACTOR TU, MITOCHONDRIAL"/>
    <property type="match status" value="1"/>
</dbReference>
<dbReference type="EMBL" id="JACHJU010000006">
    <property type="protein sequence ID" value="MBB4944011.1"/>
    <property type="molecule type" value="Genomic_DNA"/>
</dbReference>
<dbReference type="SUPFAM" id="SSF50447">
    <property type="entry name" value="Translation proteins"/>
    <property type="match status" value="1"/>
</dbReference>
<dbReference type="PANTHER" id="PTHR43721">
    <property type="entry name" value="ELONGATION FACTOR TU-RELATED"/>
    <property type="match status" value="1"/>
</dbReference>
<keyword evidence="4" id="KW-0648">Protein biosynthesis</keyword>
<name>A0A7W7WEC9_9ACTN</name>
<reference evidence="4 5" key="1">
    <citation type="submission" date="2020-08" db="EMBL/GenBank/DDBJ databases">
        <title>Sequencing the genomes of 1000 actinobacteria strains.</title>
        <authorList>
            <person name="Klenk H.-P."/>
        </authorList>
    </citation>
    <scope>NUCLEOTIDE SEQUENCE [LARGE SCALE GENOMIC DNA]</scope>
    <source>
        <strain evidence="4 5">DSM 43023</strain>
    </source>
</reference>
<dbReference type="Gene3D" id="3.40.50.300">
    <property type="entry name" value="P-loop containing nucleotide triphosphate hydrolases"/>
    <property type="match status" value="1"/>
</dbReference>
<evidence type="ECO:0000259" key="3">
    <source>
        <dbReference type="PROSITE" id="PS51722"/>
    </source>
</evidence>
<dbReference type="GO" id="GO:0005829">
    <property type="term" value="C:cytosol"/>
    <property type="evidence" value="ECO:0007669"/>
    <property type="project" value="TreeGrafter"/>
</dbReference>
<organism evidence="4 5">
    <name type="scientific">Streptosporangium album</name>
    <dbReference type="NCBI Taxonomy" id="47479"/>
    <lineage>
        <taxon>Bacteria</taxon>
        <taxon>Bacillati</taxon>
        <taxon>Actinomycetota</taxon>
        <taxon>Actinomycetes</taxon>
        <taxon>Streptosporangiales</taxon>
        <taxon>Streptosporangiaceae</taxon>
        <taxon>Streptosporangium</taxon>
    </lineage>
</organism>
<feature type="compositionally biased region" description="Basic and acidic residues" evidence="2">
    <location>
        <begin position="283"/>
        <end position="303"/>
    </location>
</feature>
<dbReference type="Pfam" id="PF09107">
    <property type="entry name" value="WHD_3rd_SelB"/>
    <property type="match status" value="1"/>
</dbReference>
<keyword evidence="5" id="KW-1185">Reference proteome</keyword>
<dbReference type="GO" id="GO:0001514">
    <property type="term" value="P:selenocysteine incorporation"/>
    <property type="evidence" value="ECO:0007669"/>
    <property type="project" value="InterPro"/>
</dbReference>
<dbReference type="SUPFAM" id="SSF52540">
    <property type="entry name" value="P-loop containing nucleoside triphosphate hydrolases"/>
    <property type="match status" value="1"/>
</dbReference>
<dbReference type="InterPro" id="IPR027417">
    <property type="entry name" value="P-loop_NTPase"/>
</dbReference>
<keyword evidence="4" id="KW-0251">Elongation factor</keyword>
<evidence type="ECO:0000313" key="4">
    <source>
        <dbReference type="EMBL" id="MBB4944011.1"/>
    </source>
</evidence>
<gene>
    <name evidence="4" type="ORF">FHR32_008412</name>
</gene>
<dbReference type="Gene3D" id="2.40.30.10">
    <property type="entry name" value="Translation factors"/>
    <property type="match status" value="1"/>
</dbReference>
<dbReference type="InterPro" id="IPR036388">
    <property type="entry name" value="WH-like_DNA-bd_sf"/>
</dbReference>
<evidence type="ECO:0000256" key="1">
    <source>
        <dbReference type="ARBA" id="ARBA00023134"/>
    </source>
</evidence>